<dbReference type="GO" id="GO:0016301">
    <property type="term" value="F:kinase activity"/>
    <property type="evidence" value="ECO:0007669"/>
    <property type="project" value="UniProtKB-KW"/>
</dbReference>
<name>A0A3M6FJE9_9PSED</name>
<gene>
    <name evidence="1" type="ORF">ALP05_100336</name>
</gene>
<proteinExistence type="predicted"/>
<protein>
    <submittedName>
        <fullName evidence="1">Phosphoenolpyruvate carboxykinase</fullName>
    </submittedName>
</protein>
<keyword evidence="1" id="KW-0808">Transferase</keyword>
<evidence type="ECO:0000313" key="1">
    <source>
        <dbReference type="EMBL" id="RMV80397.1"/>
    </source>
</evidence>
<organism evidence="1 2">
    <name type="scientific">Pseudomonas caricapapayae</name>
    <dbReference type="NCBI Taxonomy" id="46678"/>
    <lineage>
        <taxon>Bacteria</taxon>
        <taxon>Pseudomonadati</taxon>
        <taxon>Pseudomonadota</taxon>
        <taxon>Gammaproteobacteria</taxon>
        <taxon>Pseudomonadales</taxon>
        <taxon>Pseudomonadaceae</taxon>
        <taxon>Pseudomonas</taxon>
    </lineage>
</organism>
<keyword evidence="1" id="KW-0418">Kinase</keyword>
<evidence type="ECO:0000313" key="2">
    <source>
        <dbReference type="Proteomes" id="UP000269872"/>
    </source>
</evidence>
<accession>A0A3M6FJE9</accession>
<sequence length="129" mass="13872">MNIILILHTGTRDAAGGLVMVREVAVGNDHFFDESAVLEIVHSANLARCRKLTSGQLYLGLVRVLPTVPAIGDFMAIIDGLVKEGLLISGAVLPYDPSFPYVQHIILGLTEPGEAALESIRSQPENFCC</sequence>
<dbReference type="Proteomes" id="UP000269872">
    <property type="component" value="Unassembled WGS sequence"/>
</dbReference>
<dbReference type="EMBL" id="RBUY01000004">
    <property type="protein sequence ID" value="RMV80397.1"/>
    <property type="molecule type" value="Genomic_DNA"/>
</dbReference>
<keyword evidence="1" id="KW-0670">Pyruvate</keyword>
<reference evidence="1 2" key="1">
    <citation type="submission" date="2018-08" db="EMBL/GenBank/DDBJ databases">
        <title>Recombination of ecologically and evolutionarily significant loci maintains genetic cohesion in the Pseudomonas syringae species complex.</title>
        <authorList>
            <person name="Dillon M."/>
            <person name="Thakur S."/>
            <person name="Almeida R.N.D."/>
            <person name="Weir B.S."/>
            <person name="Guttman D.S."/>
        </authorList>
    </citation>
    <scope>NUCLEOTIDE SEQUENCE [LARGE SCALE GENOMIC DNA]</scope>
    <source>
        <strain evidence="1 2">ICMP 7496</strain>
    </source>
</reference>
<comment type="caution">
    <text evidence="1">The sequence shown here is derived from an EMBL/GenBank/DDBJ whole genome shotgun (WGS) entry which is preliminary data.</text>
</comment>
<dbReference type="RefSeq" id="WP_223813385.1">
    <property type="nucleotide sequence ID" value="NZ_RBUY01000004.1"/>
</dbReference>
<dbReference type="AlphaFoldDB" id="A0A3M6FJE9"/>